<dbReference type="Gene3D" id="1.10.472.10">
    <property type="entry name" value="Cyclin-like"/>
    <property type="match status" value="2"/>
</dbReference>
<proteinExistence type="predicted"/>
<sequence length="156" mass="17193">SLQAQLTYLQCRAISCLVPAAKAGEEAEAIPSVKMLTAQSSCKRSPAEVLRMARIRLEKLRGDLCTATPVGFLCFLSSPLLRATALAGWPWLVPGLPQRKPSLHVAVFTRQLQHWMACHQLVQLRGSTLVLVIITLELDRLTAAWLPITDLLKKAQ</sequence>
<comment type="caution">
    <text evidence="1">The sequence shown here is derived from an EMBL/GenBank/DDBJ whole genome shotgun (WGS) entry which is preliminary data.</text>
</comment>
<keyword evidence="2" id="KW-1185">Reference proteome</keyword>
<evidence type="ECO:0000313" key="2">
    <source>
        <dbReference type="Proteomes" id="UP000544127"/>
    </source>
</evidence>
<gene>
    <name evidence="1" type="primary">Ccni2</name>
    <name evidence="1" type="ORF">UPUEPO_R08340</name>
</gene>
<feature type="non-terminal residue" evidence="1">
    <location>
        <position position="156"/>
    </location>
</feature>
<evidence type="ECO:0000313" key="1">
    <source>
        <dbReference type="EMBL" id="NWU89337.1"/>
    </source>
</evidence>
<protein>
    <submittedName>
        <fullName evidence="1">CCNI2 protein</fullName>
    </submittedName>
</protein>
<dbReference type="SUPFAM" id="SSF47954">
    <property type="entry name" value="Cyclin-like"/>
    <property type="match status" value="1"/>
</dbReference>
<accession>A0A7K6AID6</accession>
<dbReference type="OrthoDB" id="769138at2759"/>
<dbReference type="AlphaFoldDB" id="A0A7K6AID6"/>
<reference evidence="1 2" key="1">
    <citation type="submission" date="2019-09" db="EMBL/GenBank/DDBJ databases">
        <title>Bird 10,000 Genomes (B10K) Project - Family phase.</title>
        <authorList>
            <person name="Zhang G."/>
        </authorList>
    </citation>
    <scope>NUCLEOTIDE SEQUENCE [LARGE SCALE GENOMIC DNA]</scope>
    <source>
        <strain evidence="1">B10K-DU-012-37</strain>
    </source>
</reference>
<name>A0A7K6AID6_UPUEP</name>
<dbReference type="Proteomes" id="UP000544127">
    <property type="component" value="Unassembled WGS sequence"/>
</dbReference>
<feature type="non-terminal residue" evidence="1">
    <location>
        <position position="1"/>
    </location>
</feature>
<dbReference type="EMBL" id="VZRI01001079">
    <property type="protein sequence ID" value="NWU89337.1"/>
    <property type="molecule type" value="Genomic_DNA"/>
</dbReference>
<organism evidence="1 2">
    <name type="scientific">Upupa epops</name>
    <name type="common">Eurasian hoopoe</name>
    <dbReference type="NCBI Taxonomy" id="57439"/>
    <lineage>
        <taxon>Eukaryota</taxon>
        <taxon>Metazoa</taxon>
        <taxon>Chordata</taxon>
        <taxon>Craniata</taxon>
        <taxon>Vertebrata</taxon>
        <taxon>Euteleostomi</taxon>
        <taxon>Archelosauria</taxon>
        <taxon>Archosauria</taxon>
        <taxon>Dinosauria</taxon>
        <taxon>Saurischia</taxon>
        <taxon>Theropoda</taxon>
        <taxon>Coelurosauria</taxon>
        <taxon>Aves</taxon>
        <taxon>Neognathae</taxon>
        <taxon>Neoaves</taxon>
        <taxon>Telluraves</taxon>
        <taxon>Coraciimorphae</taxon>
        <taxon>Bucerotiformes</taxon>
        <taxon>Upupidae</taxon>
        <taxon>Upupa</taxon>
    </lineage>
</organism>
<dbReference type="InterPro" id="IPR036915">
    <property type="entry name" value="Cyclin-like_sf"/>
</dbReference>